<gene>
    <name evidence="2" type="ORF">BOCO_0364</name>
</gene>
<sequence>MLFDLTRISGERVSQVDELKVAGRIWLRSTDLLLIGGGAVVGVMIAQSIRMLTVSWIPYLLIPVCACVSYVLFSRKRSVAGEVHARRFDRWRDKRRALDGEFILPGSSRAFSPNGYRLIMQHAHPVYAPRSYS</sequence>
<comment type="caution">
    <text evidence="2">The sequence shown here is derived from an EMBL/GenBank/DDBJ whole genome shotgun (WGS) entry which is preliminary data.</text>
</comment>
<keyword evidence="3" id="KW-1185">Reference proteome</keyword>
<keyword evidence="1" id="KW-1133">Transmembrane helix</keyword>
<evidence type="ECO:0000313" key="3">
    <source>
        <dbReference type="Proteomes" id="UP000216004"/>
    </source>
</evidence>
<dbReference type="EMBL" id="MWWS01000004">
    <property type="protein sequence ID" value="OZG49847.1"/>
    <property type="molecule type" value="Genomic_DNA"/>
</dbReference>
<dbReference type="OrthoDB" id="3240492at2"/>
<keyword evidence="1" id="KW-0472">Membrane</keyword>
<feature type="transmembrane region" description="Helical" evidence="1">
    <location>
        <begin position="56"/>
        <end position="73"/>
    </location>
</feature>
<dbReference type="AlphaFoldDB" id="A0A261ESL1"/>
<protein>
    <submittedName>
        <fullName evidence="2">Uncharacterized protein</fullName>
    </submittedName>
</protein>
<feature type="transmembrane region" description="Helical" evidence="1">
    <location>
        <begin position="32"/>
        <end position="50"/>
    </location>
</feature>
<reference evidence="2 3" key="1">
    <citation type="journal article" date="2017" name="BMC Genomics">
        <title>Comparative genomic and phylogenomic analyses of the Bifidobacteriaceae family.</title>
        <authorList>
            <person name="Lugli G.A."/>
            <person name="Milani C."/>
            <person name="Turroni F."/>
            <person name="Duranti S."/>
            <person name="Mancabelli L."/>
            <person name="Mangifesta M."/>
            <person name="Ferrario C."/>
            <person name="Modesto M."/>
            <person name="Mattarelli P."/>
            <person name="Jiri K."/>
            <person name="van Sinderen D."/>
            <person name="Ventura M."/>
        </authorList>
    </citation>
    <scope>NUCLEOTIDE SEQUENCE [LARGE SCALE GENOMIC DNA]</scope>
    <source>
        <strain evidence="2 3">DSM 22924</strain>
    </source>
</reference>
<proteinExistence type="predicted"/>
<dbReference type="RefSeq" id="WP_094722413.1">
    <property type="nucleotide sequence ID" value="NZ_MWWS01000004.1"/>
</dbReference>
<dbReference type="Proteomes" id="UP000216004">
    <property type="component" value="Unassembled WGS sequence"/>
</dbReference>
<organism evidence="2 3">
    <name type="scientific">Bombiscardovia coagulans</name>
    <dbReference type="NCBI Taxonomy" id="686666"/>
    <lineage>
        <taxon>Bacteria</taxon>
        <taxon>Bacillati</taxon>
        <taxon>Actinomycetota</taxon>
        <taxon>Actinomycetes</taxon>
        <taxon>Bifidobacteriales</taxon>
        <taxon>Bifidobacteriaceae</taxon>
        <taxon>Bombiscardovia</taxon>
    </lineage>
</organism>
<evidence type="ECO:0000256" key="1">
    <source>
        <dbReference type="SAM" id="Phobius"/>
    </source>
</evidence>
<evidence type="ECO:0000313" key="2">
    <source>
        <dbReference type="EMBL" id="OZG49847.1"/>
    </source>
</evidence>
<keyword evidence="1" id="KW-0812">Transmembrane</keyword>
<name>A0A261ESL1_9BIFI</name>
<accession>A0A261ESL1</accession>